<dbReference type="EMBL" id="DQ438987">
    <property type="protein sequence ID" value="ABE03918.1"/>
    <property type="molecule type" value="Genomic_DNA"/>
</dbReference>
<reference evidence="2" key="1">
    <citation type="journal article" date="2007" name="Appl. Environ. Microbiol.">
        <title>Widespread occurrence and genomic context of unusually small polyketide synthase genes in microbial consortia associated with marine sponges.</title>
        <authorList>
            <person name="Fieseler L."/>
            <person name="Hentschel U."/>
            <person name="Grozdanov L."/>
            <person name="Schirmer A."/>
            <person name="Wen G."/>
            <person name="Platzer M."/>
            <person name="Hrvatin S."/>
            <person name="Butzke D."/>
            <person name="Zimmermann K."/>
            <person name="Piel J."/>
        </authorList>
    </citation>
    <scope>NUCLEOTIDE SEQUENCE</scope>
</reference>
<feature type="region of interest" description="Disordered" evidence="1">
    <location>
        <begin position="43"/>
        <end position="66"/>
    </location>
</feature>
<dbReference type="AlphaFoldDB" id="A4U8R6"/>
<evidence type="ECO:0000313" key="2">
    <source>
        <dbReference type="EMBL" id="ABE03918.1"/>
    </source>
</evidence>
<protein>
    <submittedName>
        <fullName evidence="2">Uncharacterized protein</fullName>
    </submittedName>
</protein>
<name>A4U8R6_9BACT</name>
<accession>A4U8R6</accession>
<proteinExistence type="predicted"/>
<organism evidence="2">
    <name type="scientific">Aplysina aerophoba bacterial symbiont clone pAPKS18</name>
    <dbReference type="NCBI Taxonomy" id="377637"/>
    <lineage>
        <taxon>Bacteria</taxon>
        <taxon>environmental samples</taxon>
    </lineage>
</organism>
<sequence length="228" mass="24753">MAKEVRRSPRNLMLTMCDSSFSDTSRRRTSTGLVPGTVRNRQVGLEPTDHAPHGGHRQGPRQCLGDPRADIRRRANLRKLFRTWSRCRSDDDPWVPGAKAPSCASIPVLEGVSLTRMDRTAHFLGHDAPGPCRTGGGRFSTRLDRAVAVRSGSAATSQAAGSLGRRRRMDSVMMARPKIAMAPGSHICRLRTSISASMVSSTEIRVVPPLSSCQTRVASSGSDASIHR</sequence>
<evidence type="ECO:0000256" key="1">
    <source>
        <dbReference type="SAM" id="MobiDB-lite"/>
    </source>
</evidence>